<accession>A0ACB9MBW5</accession>
<dbReference type="Proteomes" id="UP001057402">
    <property type="component" value="Chromosome 10"/>
</dbReference>
<keyword evidence="2" id="KW-1185">Reference proteome</keyword>
<organism evidence="1 2">
    <name type="scientific">Melastoma candidum</name>
    <dbReference type="NCBI Taxonomy" id="119954"/>
    <lineage>
        <taxon>Eukaryota</taxon>
        <taxon>Viridiplantae</taxon>
        <taxon>Streptophyta</taxon>
        <taxon>Embryophyta</taxon>
        <taxon>Tracheophyta</taxon>
        <taxon>Spermatophyta</taxon>
        <taxon>Magnoliopsida</taxon>
        <taxon>eudicotyledons</taxon>
        <taxon>Gunneridae</taxon>
        <taxon>Pentapetalae</taxon>
        <taxon>rosids</taxon>
        <taxon>malvids</taxon>
        <taxon>Myrtales</taxon>
        <taxon>Melastomataceae</taxon>
        <taxon>Melastomatoideae</taxon>
        <taxon>Melastomateae</taxon>
        <taxon>Melastoma</taxon>
    </lineage>
</organism>
<comment type="caution">
    <text evidence="1">The sequence shown here is derived from an EMBL/GenBank/DDBJ whole genome shotgun (WGS) entry which is preliminary data.</text>
</comment>
<evidence type="ECO:0000313" key="2">
    <source>
        <dbReference type="Proteomes" id="UP001057402"/>
    </source>
</evidence>
<name>A0ACB9MBW5_9MYRT</name>
<sequence length="92" mass="10018">MLVGRCKYPNFLSTQPRRIASKAMEANDIGKAIQAEDETEELTNQVLDEIGVDVASQLSAAPKGKVTAKQSVDVRSSSIDELEKRLAALRES</sequence>
<proteinExistence type="predicted"/>
<dbReference type="EMBL" id="CM042889">
    <property type="protein sequence ID" value="KAI4321041.1"/>
    <property type="molecule type" value="Genomic_DNA"/>
</dbReference>
<protein>
    <submittedName>
        <fullName evidence="1">Uncharacterized protein</fullName>
    </submittedName>
</protein>
<gene>
    <name evidence="1" type="ORF">MLD38_034464</name>
</gene>
<evidence type="ECO:0000313" key="1">
    <source>
        <dbReference type="EMBL" id="KAI4321041.1"/>
    </source>
</evidence>
<reference evidence="2" key="1">
    <citation type="journal article" date="2023" name="Front. Plant Sci.">
        <title>Chromosomal-level genome assembly of Melastoma candidum provides insights into trichome evolution.</title>
        <authorList>
            <person name="Zhong Y."/>
            <person name="Wu W."/>
            <person name="Sun C."/>
            <person name="Zou P."/>
            <person name="Liu Y."/>
            <person name="Dai S."/>
            <person name="Zhou R."/>
        </authorList>
    </citation>
    <scope>NUCLEOTIDE SEQUENCE [LARGE SCALE GENOMIC DNA]</scope>
</reference>